<evidence type="ECO:0000259" key="2">
    <source>
        <dbReference type="PROSITE" id="PS00498"/>
    </source>
</evidence>
<accession>A0A1Q8RQN6</accession>
<dbReference type="EMBL" id="MPGH01000111">
    <property type="protein sequence ID" value="OLN86639.1"/>
    <property type="molecule type" value="Genomic_DNA"/>
</dbReference>
<dbReference type="STRING" id="708187.A0A1Q8RQN6"/>
<dbReference type="Gene3D" id="1.10.1280.10">
    <property type="entry name" value="Di-copper center containing domain from catechol oxidase"/>
    <property type="match status" value="2"/>
</dbReference>
<dbReference type="InterPro" id="IPR050316">
    <property type="entry name" value="Tyrosinase/Hemocyanin"/>
</dbReference>
<evidence type="ECO:0000313" key="4">
    <source>
        <dbReference type="Proteomes" id="UP000186583"/>
    </source>
</evidence>
<sequence>MTIRTLKLGLAKWHKKSFDYERLVPEDDADHAPLRASSSPPIRREWRALLPDERKQFTDAVTCLSKVTSLWGLNGTLYDDFAILHEQIGSIYWDWTMDWMNLAGSSIWHNETGFGGDGDPSGPIVVGEGRCVIDGPFAQLRPVRYNHKYLKHCLSRGFRDTDPVGRPLGPWFGPESIGKLLRMPTYQEFEWEMENRLHNRMHRAVSGDFLSLAAANDPVFYLHHAQIDHLWWRWQQQDRAKRLYEYGGKQTSTSTKVEASVVDTLHYGGFIEDIPISKVMDTENGFLCYRY</sequence>
<keyword evidence="4" id="KW-1185">Reference proteome</keyword>
<evidence type="ECO:0000256" key="1">
    <source>
        <dbReference type="ARBA" id="ARBA00022723"/>
    </source>
</evidence>
<reference evidence="3 4" key="1">
    <citation type="submission" date="2016-11" db="EMBL/GenBank/DDBJ databases">
        <title>Draft Genome Assembly of Colletotrichum chlorophyti a pathogen of herbaceous plants.</title>
        <authorList>
            <person name="Gan P."/>
            <person name="Narusaka M."/>
            <person name="Tsushima A."/>
            <person name="Narusaka Y."/>
            <person name="Takano Y."/>
            <person name="Shirasu K."/>
        </authorList>
    </citation>
    <scope>NUCLEOTIDE SEQUENCE [LARGE SCALE GENOMIC DNA]</scope>
    <source>
        <strain evidence="3 4">NTL11</strain>
    </source>
</reference>
<dbReference type="Pfam" id="PF00264">
    <property type="entry name" value="Tyrosinase"/>
    <property type="match status" value="1"/>
</dbReference>
<organism evidence="3 4">
    <name type="scientific">Colletotrichum chlorophyti</name>
    <dbReference type="NCBI Taxonomy" id="708187"/>
    <lineage>
        <taxon>Eukaryota</taxon>
        <taxon>Fungi</taxon>
        <taxon>Dikarya</taxon>
        <taxon>Ascomycota</taxon>
        <taxon>Pezizomycotina</taxon>
        <taxon>Sordariomycetes</taxon>
        <taxon>Hypocreomycetidae</taxon>
        <taxon>Glomerellales</taxon>
        <taxon>Glomerellaceae</taxon>
        <taxon>Colletotrichum</taxon>
    </lineage>
</organism>
<dbReference type="PANTHER" id="PTHR11474:SF127">
    <property type="entry name" value="TYROSINASE COPPER-BINDING DOMAIN-CONTAINING PROTEIN"/>
    <property type="match status" value="1"/>
</dbReference>
<dbReference type="GO" id="GO:0046872">
    <property type="term" value="F:metal ion binding"/>
    <property type="evidence" value="ECO:0007669"/>
    <property type="project" value="UniProtKB-KW"/>
</dbReference>
<dbReference type="PROSITE" id="PS00498">
    <property type="entry name" value="TYROSINASE_2"/>
    <property type="match status" value="1"/>
</dbReference>
<dbReference type="GO" id="GO:0016491">
    <property type="term" value="F:oxidoreductase activity"/>
    <property type="evidence" value="ECO:0007669"/>
    <property type="project" value="InterPro"/>
</dbReference>
<dbReference type="PRINTS" id="PR00092">
    <property type="entry name" value="TYROSINASE"/>
</dbReference>
<feature type="domain" description="Tyrosinase copper-binding" evidence="2">
    <location>
        <begin position="217"/>
        <end position="228"/>
    </location>
</feature>
<dbReference type="AlphaFoldDB" id="A0A1Q8RQN6"/>
<dbReference type="InterPro" id="IPR002227">
    <property type="entry name" value="Tyrosinase_Cu-bd"/>
</dbReference>
<evidence type="ECO:0000313" key="3">
    <source>
        <dbReference type="EMBL" id="OLN86639.1"/>
    </source>
</evidence>
<proteinExistence type="predicted"/>
<comment type="caution">
    <text evidence="3">The sequence shown here is derived from an EMBL/GenBank/DDBJ whole genome shotgun (WGS) entry which is preliminary data.</text>
</comment>
<dbReference type="Proteomes" id="UP000186583">
    <property type="component" value="Unassembled WGS sequence"/>
</dbReference>
<dbReference type="PANTHER" id="PTHR11474">
    <property type="entry name" value="TYROSINASE FAMILY MEMBER"/>
    <property type="match status" value="1"/>
</dbReference>
<dbReference type="SUPFAM" id="SSF48056">
    <property type="entry name" value="Di-copper centre-containing domain"/>
    <property type="match status" value="1"/>
</dbReference>
<gene>
    <name evidence="3" type="ORF">CCHL11_03717</name>
</gene>
<name>A0A1Q8RQN6_9PEZI</name>
<dbReference type="InterPro" id="IPR008922">
    <property type="entry name" value="Di-copper_centre_dom_sf"/>
</dbReference>
<dbReference type="OrthoDB" id="6132182at2759"/>
<keyword evidence="1" id="KW-0479">Metal-binding</keyword>
<protein>
    <submittedName>
        <fullName evidence="3">Tyrosinase 4</fullName>
    </submittedName>
</protein>